<proteinExistence type="predicted"/>
<gene>
    <name evidence="2" type="ORF">CALMAC_LOCUS7063</name>
</gene>
<name>A0A653C9Q2_CALMS</name>
<dbReference type="EMBL" id="CAACVG010007208">
    <property type="protein sequence ID" value="VEN44164.1"/>
    <property type="molecule type" value="Genomic_DNA"/>
</dbReference>
<keyword evidence="3" id="KW-1185">Reference proteome</keyword>
<evidence type="ECO:0000313" key="3">
    <source>
        <dbReference type="Proteomes" id="UP000410492"/>
    </source>
</evidence>
<evidence type="ECO:0000313" key="2">
    <source>
        <dbReference type="EMBL" id="VEN44164.1"/>
    </source>
</evidence>
<dbReference type="AlphaFoldDB" id="A0A653C9Q2"/>
<dbReference type="OrthoDB" id="25654at2759"/>
<dbReference type="Proteomes" id="UP000410492">
    <property type="component" value="Unassembled WGS sequence"/>
</dbReference>
<reference evidence="2 3" key="1">
    <citation type="submission" date="2019-01" db="EMBL/GenBank/DDBJ databases">
        <authorList>
            <person name="Sayadi A."/>
        </authorList>
    </citation>
    <scope>NUCLEOTIDE SEQUENCE [LARGE SCALE GENOMIC DNA]</scope>
</reference>
<feature type="chain" id="PRO_5024979372" description="Secreted protein" evidence="1">
    <location>
        <begin position="20"/>
        <end position="111"/>
    </location>
</feature>
<organism evidence="2 3">
    <name type="scientific">Callosobruchus maculatus</name>
    <name type="common">Southern cowpea weevil</name>
    <name type="synonym">Pulse bruchid</name>
    <dbReference type="NCBI Taxonomy" id="64391"/>
    <lineage>
        <taxon>Eukaryota</taxon>
        <taxon>Metazoa</taxon>
        <taxon>Ecdysozoa</taxon>
        <taxon>Arthropoda</taxon>
        <taxon>Hexapoda</taxon>
        <taxon>Insecta</taxon>
        <taxon>Pterygota</taxon>
        <taxon>Neoptera</taxon>
        <taxon>Endopterygota</taxon>
        <taxon>Coleoptera</taxon>
        <taxon>Polyphaga</taxon>
        <taxon>Cucujiformia</taxon>
        <taxon>Chrysomeloidea</taxon>
        <taxon>Chrysomelidae</taxon>
        <taxon>Bruchinae</taxon>
        <taxon>Bruchini</taxon>
        <taxon>Callosobruchus</taxon>
    </lineage>
</organism>
<sequence>MREVHFLFFYICILPLLFARAREHNSWKSLLHTYLLLFQIYPGLKLGRFARQTRQHPRSTVAPPGGMRRNLLGAENLLRHSPSPLAKAALIVLRNRRLGASRSAGTLAGNL</sequence>
<protein>
    <recommendedName>
        <fullName evidence="4">Secreted protein</fullName>
    </recommendedName>
</protein>
<accession>A0A653C9Q2</accession>
<evidence type="ECO:0008006" key="4">
    <source>
        <dbReference type="Google" id="ProtNLM"/>
    </source>
</evidence>
<keyword evidence="1" id="KW-0732">Signal</keyword>
<evidence type="ECO:0000256" key="1">
    <source>
        <dbReference type="SAM" id="SignalP"/>
    </source>
</evidence>
<feature type="signal peptide" evidence="1">
    <location>
        <begin position="1"/>
        <end position="19"/>
    </location>
</feature>